<dbReference type="AlphaFoldDB" id="A0A395IJC3"/>
<evidence type="ECO:0000313" key="2">
    <source>
        <dbReference type="EMBL" id="RAL60472.1"/>
    </source>
</evidence>
<dbReference type="OrthoDB" id="5316527at2759"/>
<sequence>MFRFIKPRAATIRTRLQPNVSSLIRFRKAPIKAKNIAITFIASKHIPDEEFQEVEPPLFIPFPGTTKQLPVIPYKGTDPEFQEFIRLSKDAKLLDKLRADLAEFMRNFASKTTVLRAIAGKSMKTRRVWLDIDFPSTPPPSFERSGIEISDDAISWVTQPVDAFNILAAEEFKSIAEIFGVQVPTSPAQQSIGAITSVTKISQGNEWTTEGSWGIQGPLTAKDGPPQQPLGDKSKEIGDAASPGKPNLKEDILPALANSVKDIHSSFAKPIMAAKVKLCRDDQEVATKAEFTSKRLYQGLGICRN</sequence>
<proteinExistence type="predicted"/>
<dbReference type="EMBL" id="QKRW01000040">
    <property type="protein sequence ID" value="RAL60472.1"/>
    <property type="molecule type" value="Genomic_DNA"/>
</dbReference>
<comment type="caution">
    <text evidence="2">The sequence shown here is derived from an EMBL/GenBank/DDBJ whole genome shotgun (WGS) entry which is preliminary data.</text>
</comment>
<evidence type="ECO:0000256" key="1">
    <source>
        <dbReference type="SAM" id="MobiDB-lite"/>
    </source>
</evidence>
<evidence type="ECO:0000313" key="3">
    <source>
        <dbReference type="Proteomes" id="UP000249056"/>
    </source>
</evidence>
<protein>
    <submittedName>
        <fullName evidence="2">Uncharacterized protein</fullName>
    </submittedName>
</protein>
<keyword evidence="3" id="KW-1185">Reference proteome</keyword>
<accession>A0A395IJC3</accession>
<dbReference type="Proteomes" id="UP000249056">
    <property type="component" value="Unassembled WGS sequence"/>
</dbReference>
<feature type="region of interest" description="Disordered" evidence="1">
    <location>
        <begin position="214"/>
        <end position="248"/>
    </location>
</feature>
<reference evidence="2 3" key="1">
    <citation type="submission" date="2018-06" db="EMBL/GenBank/DDBJ databases">
        <title>Genome Sequence of the Brown Rot Fungal Pathogen Monilinia fructigena.</title>
        <authorList>
            <person name="Landi L."/>
            <person name="De Miccolis Angelini R.M."/>
            <person name="Pollastro S."/>
            <person name="Abate D."/>
            <person name="Faretra F."/>
            <person name="Romanazzi G."/>
        </authorList>
    </citation>
    <scope>NUCLEOTIDE SEQUENCE [LARGE SCALE GENOMIC DNA]</scope>
    <source>
        <strain evidence="2 3">Mfrg269</strain>
    </source>
</reference>
<name>A0A395IJC3_9HELO</name>
<gene>
    <name evidence="2" type="ORF">DID88_000247</name>
</gene>
<organism evidence="2 3">
    <name type="scientific">Monilinia fructigena</name>
    <dbReference type="NCBI Taxonomy" id="38457"/>
    <lineage>
        <taxon>Eukaryota</taxon>
        <taxon>Fungi</taxon>
        <taxon>Dikarya</taxon>
        <taxon>Ascomycota</taxon>
        <taxon>Pezizomycotina</taxon>
        <taxon>Leotiomycetes</taxon>
        <taxon>Helotiales</taxon>
        <taxon>Sclerotiniaceae</taxon>
        <taxon>Monilinia</taxon>
    </lineage>
</organism>